<evidence type="ECO:0000256" key="1">
    <source>
        <dbReference type="SAM" id="MobiDB-lite"/>
    </source>
</evidence>
<dbReference type="RefSeq" id="XP_027066839.2">
    <property type="nucleotide sequence ID" value="XM_027211038.2"/>
</dbReference>
<keyword evidence="2" id="KW-0472">Membrane</keyword>
<name>A0A6P6SLT2_COFAR</name>
<organism evidence="3 4">
    <name type="scientific">Coffea arabica</name>
    <name type="common">Arabian coffee</name>
    <dbReference type="NCBI Taxonomy" id="13443"/>
    <lineage>
        <taxon>Eukaryota</taxon>
        <taxon>Viridiplantae</taxon>
        <taxon>Streptophyta</taxon>
        <taxon>Embryophyta</taxon>
        <taxon>Tracheophyta</taxon>
        <taxon>Spermatophyta</taxon>
        <taxon>Magnoliopsida</taxon>
        <taxon>eudicotyledons</taxon>
        <taxon>Gunneridae</taxon>
        <taxon>Pentapetalae</taxon>
        <taxon>asterids</taxon>
        <taxon>lamiids</taxon>
        <taxon>Gentianales</taxon>
        <taxon>Rubiaceae</taxon>
        <taxon>Ixoroideae</taxon>
        <taxon>Gardenieae complex</taxon>
        <taxon>Bertiereae - Coffeeae clade</taxon>
        <taxon>Coffeeae</taxon>
        <taxon>Coffea</taxon>
    </lineage>
</organism>
<evidence type="ECO:0000256" key="2">
    <source>
        <dbReference type="SAM" id="Phobius"/>
    </source>
</evidence>
<proteinExistence type="predicted"/>
<dbReference type="GeneID" id="113692607"/>
<dbReference type="InterPro" id="IPR045884">
    <property type="entry name" value="At5g59350-like"/>
</dbReference>
<keyword evidence="2" id="KW-1133">Transmembrane helix</keyword>
<feature type="transmembrane region" description="Helical" evidence="2">
    <location>
        <begin position="12"/>
        <end position="31"/>
    </location>
</feature>
<keyword evidence="2" id="KW-0812">Transmembrane</keyword>
<keyword evidence="3" id="KW-1185">Reference proteome</keyword>
<accession>A0A6P6SLT2</accession>
<evidence type="ECO:0000313" key="3">
    <source>
        <dbReference type="Proteomes" id="UP001652660"/>
    </source>
</evidence>
<gene>
    <name evidence="4" type="primary">LOC113692607</name>
</gene>
<dbReference type="PANTHER" id="PTHR34054:SF4">
    <property type="entry name" value="PROTEIN, PUTATIVE-RELATED"/>
    <property type="match status" value="1"/>
</dbReference>
<sequence length="232" mass="24790">MSGLSKHGAALTIIFVLSLVALFAQLFYFIWRRRVFQPQTPPQAATTTAPTNSHTFSDPSTNFASSLSSSSKELLCFLCLSSSRVEPTSTPPSLNSTAQEEDDMEVIDIFKLRNLYGPSRVLFTIKEEDSENDVEPEKSAVCSSATTKPNTTAKRVSLEECFNAADDGSIGEEAEAVVALAIGGDRINNAGDQSGVMTPISTPCESPLYFTPSASPVGGGAGQMLDKSYVSR</sequence>
<reference evidence="3" key="1">
    <citation type="journal article" date="2025" name="Foods">
        <title>Unveiling the Microbial Signatures of Arabica Coffee Cherries: Insights into Ripeness Specific Diversity, Functional Traits, and Implications for Quality and Safety.</title>
        <authorList>
            <consortium name="RefSeq"/>
            <person name="Tenea G.N."/>
            <person name="Cifuentes V."/>
            <person name="Reyes P."/>
            <person name="Cevallos-Vallejos M."/>
        </authorList>
    </citation>
    <scope>NUCLEOTIDE SEQUENCE [LARGE SCALE GENOMIC DNA]</scope>
</reference>
<protein>
    <submittedName>
        <fullName evidence="4">Uncharacterized protein</fullName>
    </submittedName>
</protein>
<dbReference type="OrthoDB" id="784633at2759"/>
<dbReference type="PANTHER" id="PTHR34054">
    <property type="entry name" value="EXPRESSED PROTEIN"/>
    <property type="match status" value="1"/>
</dbReference>
<reference evidence="4" key="2">
    <citation type="submission" date="2025-08" db="UniProtKB">
        <authorList>
            <consortium name="RefSeq"/>
        </authorList>
    </citation>
    <scope>IDENTIFICATION</scope>
    <source>
        <tissue evidence="4">Leaves</tissue>
    </source>
</reference>
<dbReference type="AlphaFoldDB" id="A0A6P6SLT2"/>
<feature type="region of interest" description="Disordered" evidence="1">
    <location>
        <begin position="213"/>
        <end position="232"/>
    </location>
</feature>
<evidence type="ECO:0000313" key="4">
    <source>
        <dbReference type="RefSeq" id="XP_027066839.2"/>
    </source>
</evidence>
<dbReference type="Proteomes" id="UP001652660">
    <property type="component" value="Chromosome 6e"/>
</dbReference>
<feature type="compositionally biased region" description="Low complexity" evidence="1">
    <location>
        <begin position="42"/>
        <end position="51"/>
    </location>
</feature>
<feature type="region of interest" description="Disordered" evidence="1">
    <location>
        <begin position="41"/>
        <end position="60"/>
    </location>
</feature>